<organism evidence="18 19">
    <name type="scientific">Siminovitchia terrae</name>
    <name type="common">Bacillus terrae</name>
    <dbReference type="NCBI Taxonomy" id="1914933"/>
    <lineage>
        <taxon>Bacteria</taxon>
        <taxon>Bacillati</taxon>
        <taxon>Bacillota</taxon>
        <taxon>Bacilli</taxon>
        <taxon>Bacillales</taxon>
        <taxon>Bacillaceae</taxon>
        <taxon>Siminovitchia</taxon>
    </lineage>
</organism>
<evidence type="ECO:0000256" key="13">
    <source>
        <dbReference type="ARBA" id="ARBA00023211"/>
    </source>
</evidence>
<reference evidence="18 19" key="1">
    <citation type="submission" date="2018-12" db="EMBL/GenBank/DDBJ databases">
        <authorList>
            <person name="Sun L."/>
            <person name="Chen Z."/>
        </authorList>
    </citation>
    <scope>NUCLEOTIDE SEQUENCE [LARGE SCALE GENOMIC DNA]</scope>
    <source>
        <strain evidence="18 19">LMG 29736</strain>
    </source>
</reference>
<dbReference type="Gene3D" id="3.30.420.10">
    <property type="entry name" value="Ribonuclease H-like superfamily/Ribonuclease H"/>
    <property type="match status" value="1"/>
</dbReference>
<feature type="domain" description="RNase H type-2" evidence="17">
    <location>
        <begin position="72"/>
        <end position="258"/>
    </location>
</feature>
<evidence type="ECO:0000256" key="5">
    <source>
        <dbReference type="ARBA" id="ARBA00007383"/>
    </source>
</evidence>
<evidence type="ECO:0000256" key="6">
    <source>
        <dbReference type="ARBA" id="ARBA00012180"/>
    </source>
</evidence>
<comment type="caution">
    <text evidence="18">The sequence shown here is derived from an EMBL/GenBank/DDBJ whole genome shotgun (WGS) entry which is preliminary data.</text>
</comment>
<dbReference type="OrthoDB" id="9803420at2"/>
<evidence type="ECO:0000256" key="8">
    <source>
        <dbReference type="ARBA" id="ARBA00022490"/>
    </source>
</evidence>
<gene>
    <name evidence="14" type="primary">rnhB</name>
    <name evidence="18" type="ORF">D5F11_005375</name>
</gene>
<comment type="similarity">
    <text evidence="5 14 16">Belongs to the RNase HII family.</text>
</comment>
<dbReference type="GO" id="GO:0003723">
    <property type="term" value="F:RNA binding"/>
    <property type="evidence" value="ECO:0007669"/>
    <property type="project" value="UniProtKB-UniRule"/>
</dbReference>
<dbReference type="CDD" id="cd07182">
    <property type="entry name" value="RNase_HII_bacteria_HII_like"/>
    <property type="match status" value="1"/>
</dbReference>
<evidence type="ECO:0000256" key="15">
    <source>
        <dbReference type="PROSITE-ProRule" id="PRU01319"/>
    </source>
</evidence>
<feature type="binding site" evidence="14 15">
    <location>
        <position position="78"/>
    </location>
    <ligand>
        <name>a divalent metal cation</name>
        <dbReference type="ChEBI" id="CHEBI:60240"/>
    </ligand>
</feature>
<keyword evidence="11 14" id="KW-0255">Endonuclease</keyword>
<dbReference type="PANTHER" id="PTHR10954">
    <property type="entry name" value="RIBONUCLEASE H2 SUBUNIT A"/>
    <property type="match status" value="1"/>
</dbReference>
<comment type="catalytic activity">
    <reaction evidence="1 14 15 16">
        <text>Endonucleolytic cleavage to 5'-phosphomonoester.</text>
        <dbReference type="EC" id="3.1.26.4"/>
    </reaction>
</comment>
<evidence type="ECO:0000256" key="12">
    <source>
        <dbReference type="ARBA" id="ARBA00022801"/>
    </source>
</evidence>
<evidence type="ECO:0000256" key="16">
    <source>
        <dbReference type="RuleBase" id="RU003515"/>
    </source>
</evidence>
<dbReference type="GO" id="GO:0006298">
    <property type="term" value="P:mismatch repair"/>
    <property type="evidence" value="ECO:0007669"/>
    <property type="project" value="TreeGrafter"/>
</dbReference>
<evidence type="ECO:0000256" key="1">
    <source>
        <dbReference type="ARBA" id="ARBA00000077"/>
    </source>
</evidence>
<dbReference type="SUPFAM" id="SSF53098">
    <property type="entry name" value="Ribonuclease H-like"/>
    <property type="match status" value="1"/>
</dbReference>
<dbReference type="GO" id="GO:0030145">
    <property type="term" value="F:manganese ion binding"/>
    <property type="evidence" value="ECO:0007669"/>
    <property type="project" value="UniProtKB-UniRule"/>
</dbReference>
<evidence type="ECO:0000256" key="14">
    <source>
        <dbReference type="HAMAP-Rule" id="MF_00052"/>
    </source>
</evidence>
<dbReference type="InterPro" id="IPR036397">
    <property type="entry name" value="RNaseH_sf"/>
</dbReference>
<protein>
    <recommendedName>
        <fullName evidence="7 14">Ribonuclease HII</fullName>
        <shortName evidence="14">RNase HII</shortName>
        <ecNumber evidence="6 14">3.1.26.4</ecNumber>
    </recommendedName>
</protein>
<comment type="subcellular location">
    <subcellularLocation>
        <location evidence="4 14">Cytoplasm</location>
    </subcellularLocation>
</comment>
<dbReference type="InterPro" id="IPR024567">
    <property type="entry name" value="RNase_HII/HIII_dom"/>
</dbReference>
<comment type="function">
    <text evidence="3 14 16">Endonuclease that specifically degrades the RNA of RNA-DNA hybrids.</text>
</comment>
<dbReference type="GO" id="GO:0004523">
    <property type="term" value="F:RNA-DNA hybrid ribonuclease activity"/>
    <property type="evidence" value="ECO:0007669"/>
    <property type="project" value="UniProtKB-UniRule"/>
</dbReference>
<dbReference type="GO" id="GO:0032299">
    <property type="term" value="C:ribonuclease H2 complex"/>
    <property type="evidence" value="ECO:0007669"/>
    <property type="project" value="TreeGrafter"/>
</dbReference>
<keyword evidence="9 14" id="KW-0540">Nuclease</keyword>
<dbReference type="NCBIfam" id="NF000594">
    <property type="entry name" value="PRK00015.1-1"/>
    <property type="match status" value="1"/>
</dbReference>
<dbReference type="HAMAP" id="MF_00052_B">
    <property type="entry name" value="RNase_HII_B"/>
    <property type="match status" value="1"/>
</dbReference>
<sequence>MKNQTIAQIKEVLREIKNENDPFFMELQSDSRKGVQVLLNSWKAGKEKERKEHEQYTRMSVHENQLRKQGFKWIGGIDEAGRGPLAGPVVAAAVILNEDNCIYGLDDSKKLSETKRNELFGRIHEEARAIGVGIISSGEIDQLNIYQAVKKAMNQAVSELAIQPDFLLLDAMAIEAPYPQESIIKGDANSNSIAAASIIAKVTRDRLMAEYEQQYPGYGFGIHKGYGTKAHLDALKKLGPCPIHRQSFAPVQAAMNRS</sequence>
<dbReference type="FunFam" id="3.30.420.10:FF:000006">
    <property type="entry name" value="Ribonuclease HII"/>
    <property type="match status" value="1"/>
</dbReference>
<keyword evidence="13 14" id="KW-0464">Manganese</keyword>
<proteinExistence type="inferred from homology"/>
<keyword evidence="12 14" id="KW-0378">Hydrolase</keyword>
<dbReference type="EMBL" id="QYTW02000003">
    <property type="protein sequence ID" value="RST60778.1"/>
    <property type="molecule type" value="Genomic_DNA"/>
</dbReference>
<comment type="cofactor">
    <cofactor evidence="2">
        <name>Mg(2+)</name>
        <dbReference type="ChEBI" id="CHEBI:18420"/>
    </cofactor>
</comment>
<keyword evidence="8 14" id="KW-0963">Cytoplasm</keyword>
<dbReference type="GO" id="GO:0043137">
    <property type="term" value="P:DNA replication, removal of RNA primer"/>
    <property type="evidence" value="ECO:0007669"/>
    <property type="project" value="TreeGrafter"/>
</dbReference>
<name>A0A429XBF2_SIMTE</name>
<evidence type="ECO:0000256" key="9">
    <source>
        <dbReference type="ARBA" id="ARBA00022722"/>
    </source>
</evidence>
<feature type="binding site" evidence="14 15">
    <location>
        <position position="79"/>
    </location>
    <ligand>
        <name>a divalent metal cation</name>
        <dbReference type="ChEBI" id="CHEBI:60240"/>
    </ligand>
</feature>
<evidence type="ECO:0000256" key="2">
    <source>
        <dbReference type="ARBA" id="ARBA00001946"/>
    </source>
</evidence>
<dbReference type="NCBIfam" id="NF000595">
    <property type="entry name" value="PRK00015.1-3"/>
    <property type="match status" value="1"/>
</dbReference>
<dbReference type="PANTHER" id="PTHR10954:SF18">
    <property type="entry name" value="RIBONUCLEASE HII"/>
    <property type="match status" value="1"/>
</dbReference>
<accession>A0A429XBF2</accession>
<keyword evidence="10 14" id="KW-0479">Metal-binding</keyword>
<dbReference type="AlphaFoldDB" id="A0A429XBF2"/>
<dbReference type="RefSeq" id="WP_120115186.1">
    <property type="nucleotide sequence ID" value="NZ_DAMDJW010000042.1"/>
</dbReference>
<evidence type="ECO:0000313" key="18">
    <source>
        <dbReference type="EMBL" id="RST60778.1"/>
    </source>
</evidence>
<evidence type="ECO:0000256" key="10">
    <source>
        <dbReference type="ARBA" id="ARBA00022723"/>
    </source>
</evidence>
<dbReference type="InterPro" id="IPR001352">
    <property type="entry name" value="RNase_HII/HIII"/>
</dbReference>
<dbReference type="GO" id="GO:0005737">
    <property type="term" value="C:cytoplasm"/>
    <property type="evidence" value="ECO:0007669"/>
    <property type="project" value="UniProtKB-SubCell"/>
</dbReference>
<evidence type="ECO:0000256" key="4">
    <source>
        <dbReference type="ARBA" id="ARBA00004496"/>
    </source>
</evidence>
<dbReference type="PROSITE" id="PS51975">
    <property type="entry name" value="RNASE_H_2"/>
    <property type="match status" value="1"/>
</dbReference>
<comment type="cofactor">
    <cofactor evidence="14 15">
        <name>Mn(2+)</name>
        <dbReference type="ChEBI" id="CHEBI:29035"/>
    </cofactor>
    <cofactor evidence="14 15">
        <name>Mg(2+)</name>
        <dbReference type="ChEBI" id="CHEBI:18420"/>
    </cofactor>
    <text evidence="14 15">Manganese or magnesium. Binds 1 divalent metal ion per monomer in the absence of substrate. May bind a second metal ion after substrate binding.</text>
</comment>
<evidence type="ECO:0000256" key="11">
    <source>
        <dbReference type="ARBA" id="ARBA00022759"/>
    </source>
</evidence>
<evidence type="ECO:0000256" key="7">
    <source>
        <dbReference type="ARBA" id="ARBA00019179"/>
    </source>
</evidence>
<evidence type="ECO:0000313" key="19">
    <source>
        <dbReference type="Proteomes" id="UP000287296"/>
    </source>
</evidence>
<dbReference type="EC" id="3.1.26.4" evidence="6 14"/>
<dbReference type="Proteomes" id="UP000287296">
    <property type="component" value="Unassembled WGS sequence"/>
</dbReference>
<evidence type="ECO:0000259" key="17">
    <source>
        <dbReference type="PROSITE" id="PS51975"/>
    </source>
</evidence>
<dbReference type="InterPro" id="IPR012337">
    <property type="entry name" value="RNaseH-like_sf"/>
</dbReference>
<feature type="binding site" evidence="14 15">
    <location>
        <position position="170"/>
    </location>
    <ligand>
        <name>a divalent metal cation</name>
        <dbReference type="ChEBI" id="CHEBI:60240"/>
    </ligand>
</feature>
<evidence type="ECO:0000256" key="3">
    <source>
        <dbReference type="ARBA" id="ARBA00004065"/>
    </source>
</evidence>
<dbReference type="Pfam" id="PF01351">
    <property type="entry name" value="RNase_HII"/>
    <property type="match status" value="1"/>
</dbReference>
<dbReference type="InterPro" id="IPR022898">
    <property type="entry name" value="RNase_HII"/>
</dbReference>